<dbReference type="RefSeq" id="WP_326569288.1">
    <property type="nucleotide sequence ID" value="NZ_CP142149.1"/>
</dbReference>
<keyword evidence="3" id="KW-1185">Reference proteome</keyword>
<organism evidence="2 3">
    <name type="scientific">Amycolatopsis rhabdoformis</name>
    <dbReference type="NCBI Taxonomy" id="1448059"/>
    <lineage>
        <taxon>Bacteria</taxon>
        <taxon>Bacillati</taxon>
        <taxon>Actinomycetota</taxon>
        <taxon>Actinomycetes</taxon>
        <taxon>Pseudonocardiales</taxon>
        <taxon>Pseudonocardiaceae</taxon>
        <taxon>Amycolatopsis</taxon>
    </lineage>
</organism>
<evidence type="ECO:0000313" key="3">
    <source>
        <dbReference type="Proteomes" id="UP001330812"/>
    </source>
</evidence>
<gene>
    <name evidence="2" type="ORF">VSH64_47430</name>
</gene>
<evidence type="ECO:0000313" key="2">
    <source>
        <dbReference type="EMBL" id="WSE30341.1"/>
    </source>
</evidence>
<name>A0ABZ1I9D5_9PSEU</name>
<feature type="region of interest" description="Disordered" evidence="1">
    <location>
        <begin position="1"/>
        <end position="39"/>
    </location>
</feature>
<dbReference type="EMBL" id="CP142149">
    <property type="protein sequence ID" value="WSE30341.1"/>
    <property type="molecule type" value="Genomic_DNA"/>
</dbReference>
<protein>
    <submittedName>
        <fullName evidence="2">Uncharacterized protein</fullName>
    </submittedName>
</protein>
<feature type="compositionally biased region" description="Acidic residues" evidence="1">
    <location>
        <begin position="1"/>
        <end position="10"/>
    </location>
</feature>
<evidence type="ECO:0000256" key="1">
    <source>
        <dbReference type="SAM" id="MobiDB-lite"/>
    </source>
</evidence>
<reference evidence="2 3" key="1">
    <citation type="journal article" date="2015" name="Int. J. Syst. Evol. Microbiol.">
        <title>Amycolatopsis rhabdoformis sp. nov., an actinomycete isolated from a tropical forest soil.</title>
        <authorList>
            <person name="Souza W.R."/>
            <person name="Silva R.E."/>
            <person name="Goodfellow M."/>
            <person name="Busarakam K."/>
            <person name="Figueiro F.S."/>
            <person name="Ferreira D."/>
            <person name="Rodrigues-Filho E."/>
            <person name="Moraes L.A.B."/>
            <person name="Zucchi T.D."/>
        </authorList>
    </citation>
    <scope>NUCLEOTIDE SEQUENCE [LARGE SCALE GENOMIC DNA]</scope>
    <source>
        <strain evidence="2 3">NCIMB 14900</strain>
    </source>
</reference>
<proteinExistence type="predicted"/>
<dbReference type="Proteomes" id="UP001330812">
    <property type="component" value="Chromosome"/>
</dbReference>
<accession>A0ABZ1I9D5</accession>
<sequence length="187" mass="17807">MRTSEEDETGGELGGSPLLLEPPPPLLLGGVSEDGGLDGSLGGEVGSVGLVGDEGGGSLRGVVDGLTGLPPVGWPPGPPGWFGCPGGLFGGGGITTVVVGTPSAPVETTVVGVAGVDGVPPAEGWPGTVMGAPGTALPGTTCELPGRVPWPPPGMLGGVAVVLPGPASSATAAKAVATTRPLTPRMA</sequence>